<evidence type="ECO:0000256" key="9">
    <source>
        <dbReference type="ARBA" id="ARBA00022723"/>
    </source>
</evidence>
<dbReference type="GO" id="GO:1902532">
    <property type="term" value="P:negative regulation of intracellular signal transduction"/>
    <property type="evidence" value="ECO:0007669"/>
    <property type="project" value="UniProtKB-ARBA"/>
</dbReference>
<evidence type="ECO:0000256" key="14">
    <source>
        <dbReference type="ARBA" id="ARBA00022843"/>
    </source>
</evidence>
<dbReference type="Gene3D" id="2.20.25.20">
    <property type="match status" value="1"/>
</dbReference>
<evidence type="ECO:0000256" key="12">
    <source>
        <dbReference type="ARBA" id="ARBA00022786"/>
    </source>
</evidence>
<reference evidence="23" key="1">
    <citation type="submission" date="2015-06" db="EMBL/GenBank/DDBJ databases">
        <authorList>
            <person name="Hoefler B.C."/>
            <person name="Straight P.D."/>
        </authorList>
    </citation>
    <scope>NUCLEOTIDE SEQUENCE</scope>
</reference>
<dbReference type="SMART" id="SM00213">
    <property type="entry name" value="UBQ"/>
    <property type="match status" value="1"/>
</dbReference>
<dbReference type="InterPro" id="IPR044066">
    <property type="entry name" value="TRIAD_supradom"/>
</dbReference>
<evidence type="ECO:0000256" key="6">
    <source>
        <dbReference type="ARBA" id="ARBA00022490"/>
    </source>
</evidence>
<comment type="pathway">
    <text evidence="4">Protein modification; protein ubiquitination.</text>
</comment>
<dbReference type="SUPFAM" id="SSF57850">
    <property type="entry name" value="RING/U-box"/>
    <property type="match status" value="2"/>
</dbReference>
<dbReference type="InterPro" id="IPR047536">
    <property type="entry name" value="Rcat_RBR_parkin"/>
</dbReference>
<comment type="catalytic activity">
    <reaction evidence="1">
        <text>[E2 ubiquitin-conjugating enzyme]-S-ubiquitinyl-L-cysteine + [acceptor protein]-L-lysine = [E2 ubiquitin-conjugating enzyme]-L-cysteine + [acceptor protein]-N(6)-ubiquitinyl-L-lysine.</text>
        <dbReference type="EC" id="2.3.2.31"/>
    </reaction>
</comment>
<dbReference type="GO" id="GO:0022603">
    <property type="term" value="P:regulation of anatomical structure morphogenesis"/>
    <property type="evidence" value="ECO:0007669"/>
    <property type="project" value="UniProtKB-ARBA"/>
</dbReference>
<evidence type="ECO:0000256" key="11">
    <source>
        <dbReference type="ARBA" id="ARBA00022771"/>
    </source>
</evidence>
<evidence type="ECO:0000256" key="16">
    <source>
        <dbReference type="ARBA" id="ARBA00023128"/>
    </source>
</evidence>
<evidence type="ECO:0000256" key="20">
    <source>
        <dbReference type="SAM" id="SignalP"/>
    </source>
</evidence>
<dbReference type="InterPro" id="IPR054694">
    <property type="entry name" value="Parkin-like_IBR"/>
</dbReference>
<dbReference type="FunFam" id="3.10.20.90:FF:000484">
    <property type="entry name" value="E3 ubiquitin-protein ligase parkin"/>
    <property type="match status" value="1"/>
</dbReference>
<dbReference type="PRINTS" id="PR01475">
    <property type="entry name" value="PARKIN"/>
</dbReference>
<keyword evidence="11" id="KW-0863">Zinc-finger</keyword>
<dbReference type="InterPro" id="IPR041565">
    <property type="entry name" value="Parkin_Znf-RING"/>
</dbReference>
<feature type="active site" evidence="19">
    <location>
        <position position="463"/>
    </location>
</feature>
<evidence type="ECO:0000256" key="5">
    <source>
        <dbReference type="ARBA" id="ARBA00012251"/>
    </source>
</evidence>
<dbReference type="PROSITE" id="PS51873">
    <property type="entry name" value="TRIAD"/>
    <property type="match status" value="1"/>
</dbReference>
<evidence type="ECO:0000256" key="10">
    <source>
        <dbReference type="ARBA" id="ARBA00022737"/>
    </source>
</evidence>
<dbReference type="CDD" id="cd20340">
    <property type="entry name" value="BRcat_RBR_parkin"/>
    <property type="match status" value="1"/>
</dbReference>
<dbReference type="FunFam" id="1.20.120.1750:FF:000009">
    <property type="entry name" value="E3 ubiquitin-protein ligase parkin"/>
    <property type="match status" value="1"/>
</dbReference>
<dbReference type="GO" id="GO:0005739">
    <property type="term" value="C:mitochondrion"/>
    <property type="evidence" value="ECO:0007669"/>
    <property type="project" value="UniProtKB-SubCell"/>
</dbReference>
<evidence type="ECO:0000256" key="3">
    <source>
        <dbReference type="ARBA" id="ARBA00004514"/>
    </source>
</evidence>
<dbReference type="OrthoDB" id="1431934at2759"/>
<dbReference type="GO" id="GO:0005829">
    <property type="term" value="C:cytosol"/>
    <property type="evidence" value="ECO:0007669"/>
    <property type="project" value="UniProtKB-SubCell"/>
</dbReference>
<sequence length="496" mass="55892">MSFLIQLIQSFIQKMLALLSFGQKTITNSLSIYIKTNTGRTLSVNLEPQWDIKNVKEIVAPQLGLQPEEVKIIFAGKELSDATTIQECDLGQQSILHAIRSRPQPQRQRLQSTVLEEEPQDIMNISTSTGRATPSPPEEPSKPLCETLVDLQLLSEERINITEEDRQRTKAHFFVHCAQCNKLCKGKLRVRCSLCKGGAFTVHRDPECWDDVLKPRRITGHCESQEIACFDNETGDPPYTEFYFKCGEHISGGEKDFAAPLNLIKINIKDVPCLACTEVSETVLVFPCESKHVTCLECFEQYCRSRLSERQFMPHPDIGYTLPCPAGCENSFIEEIHHFKLLSREEYARYQRFATEEYVLQAGGVLCPQPGCGMGLLVEPECKKVTCQNGCGYVFCRNCLQGYHLGDCLPEGTSTNASGSCEYSVDPNRAAEARWDEASKVTIKVMTKPCPKCRTPTERDGGCMHMVCTRAGCGFEWCWICQTEWTRDCMGAHWFG</sequence>
<dbReference type="SUPFAM" id="SSF54236">
    <property type="entry name" value="Ubiquitin-like"/>
    <property type="match status" value="1"/>
</dbReference>
<dbReference type="PANTHER" id="PTHR11685">
    <property type="entry name" value="RBR FAMILY RING FINGER AND IBR DOMAIN-CONTAINING"/>
    <property type="match status" value="1"/>
</dbReference>
<dbReference type="GO" id="GO:0016567">
    <property type="term" value="P:protein ubiquitination"/>
    <property type="evidence" value="ECO:0007669"/>
    <property type="project" value="UniProtKB-UniPathway"/>
</dbReference>
<dbReference type="SMART" id="SM00647">
    <property type="entry name" value="IBR"/>
    <property type="match status" value="2"/>
</dbReference>
<dbReference type="EC" id="2.3.2.31" evidence="5"/>
<keyword evidence="12" id="KW-0833">Ubl conjugation pathway</keyword>
<name>A0A0K8VI17_BACLA</name>
<dbReference type="InterPro" id="IPR013083">
    <property type="entry name" value="Znf_RING/FYVE/PHD"/>
</dbReference>
<feature type="chain" id="PRO_5005522160" description="E3 ubiquitin-protein ligase parkin" evidence="20">
    <location>
        <begin position="18"/>
        <end position="496"/>
    </location>
</feature>
<dbReference type="Pfam" id="PF00240">
    <property type="entry name" value="ubiquitin"/>
    <property type="match status" value="1"/>
</dbReference>
<keyword evidence="14" id="KW-0832">Ubl conjugation</keyword>
<dbReference type="InterPro" id="IPR041170">
    <property type="entry name" value="Znf-RING_14"/>
</dbReference>
<dbReference type="GO" id="GO:0006950">
    <property type="term" value="P:response to stress"/>
    <property type="evidence" value="ECO:0007669"/>
    <property type="project" value="UniProtKB-ARBA"/>
</dbReference>
<dbReference type="CDD" id="cd16627">
    <property type="entry name" value="RING-HC_RBR_parkin"/>
    <property type="match status" value="1"/>
</dbReference>
<evidence type="ECO:0000259" key="21">
    <source>
        <dbReference type="PROSITE" id="PS50053"/>
    </source>
</evidence>
<comment type="similarity">
    <text evidence="17">Belongs to the RBR family. Parkin subfamily.</text>
</comment>
<dbReference type="CDD" id="cd21382">
    <property type="entry name" value="RING0_parkin"/>
    <property type="match status" value="1"/>
</dbReference>
<dbReference type="Gene3D" id="1.20.120.1750">
    <property type="match status" value="1"/>
</dbReference>
<dbReference type="AlphaFoldDB" id="A0A0K8VI17"/>
<dbReference type="Pfam" id="PF17978">
    <property type="entry name" value="zf-RING_14"/>
    <property type="match status" value="1"/>
</dbReference>
<dbReference type="GO" id="GO:0009896">
    <property type="term" value="P:positive regulation of catabolic process"/>
    <property type="evidence" value="ECO:0007669"/>
    <property type="project" value="UniProtKB-ARBA"/>
</dbReference>
<feature type="domain" description="RING-type" evidence="22">
    <location>
        <begin position="269"/>
        <end position="496"/>
    </location>
</feature>
<dbReference type="InterPro" id="IPR031127">
    <property type="entry name" value="E3_UB_ligase_RBR"/>
</dbReference>
<keyword evidence="8" id="KW-0808">Transferase</keyword>
<evidence type="ECO:0000313" key="23">
    <source>
        <dbReference type="EMBL" id="JAI38536.1"/>
    </source>
</evidence>
<keyword evidence="15" id="KW-0072">Autophagy</keyword>
<dbReference type="GO" id="GO:0000423">
    <property type="term" value="P:mitophagy"/>
    <property type="evidence" value="ECO:0007669"/>
    <property type="project" value="UniProtKB-ARBA"/>
</dbReference>
<dbReference type="PROSITE" id="PS50053">
    <property type="entry name" value="UBIQUITIN_2"/>
    <property type="match status" value="1"/>
</dbReference>
<dbReference type="FunFam" id="2.20.25.20:FF:000008">
    <property type="entry name" value="E3 ubiquitin-protein ligase parkin"/>
    <property type="match status" value="1"/>
</dbReference>
<feature type="signal peptide" evidence="20">
    <location>
        <begin position="1"/>
        <end position="17"/>
    </location>
</feature>
<dbReference type="Pfam" id="PF22605">
    <property type="entry name" value="IBR_2"/>
    <property type="match status" value="1"/>
</dbReference>
<dbReference type="CDD" id="cd20357">
    <property type="entry name" value="Rcat_RBR_parkin"/>
    <property type="match status" value="1"/>
</dbReference>
<dbReference type="InterPro" id="IPR002867">
    <property type="entry name" value="IBR_dom"/>
</dbReference>
<comment type="subcellular location">
    <subcellularLocation>
        <location evidence="3">Cytoplasm</location>
        <location evidence="3">Cytosol</location>
    </subcellularLocation>
    <subcellularLocation>
        <location evidence="2">Mitochondrion</location>
    </subcellularLocation>
</comment>
<dbReference type="Pfam" id="PF17976">
    <property type="entry name" value="zf-RING_12"/>
    <property type="match status" value="1"/>
</dbReference>
<dbReference type="CDD" id="cd01798">
    <property type="entry name" value="Ubl_parkin"/>
    <property type="match status" value="1"/>
</dbReference>
<evidence type="ECO:0000256" key="4">
    <source>
        <dbReference type="ARBA" id="ARBA00004906"/>
    </source>
</evidence>
<evidence type="ECO:0000256" key="8">
    <source>
        <dbReference type="ARBA" id="ARBA00022679"/>
    </source>
</evidence>
<evidence type="ECO:0000256" key="2">
    <source>
        <dbReference type="ARBA" id="ARBA00004173"/>
    </source>
</evidence>
<evidence type="ECO:0000256" key="19">
    <source>
        <dbReference type="PIRSR" id="PIRSR037880-1"/>
    </source>
</evidence>
<accession>A0A0K8VI17</accession>
<dbReference type="InterPro" id="IPR003977">
    <property type="entry name" value="Parkin"/>
</dbReference>
<evidence type="ECO:0000256" key="18">
    <source>
        <dbReference type="ARBA" id="ARBA00029536"/>
    </source>
</evidence>
<gene>
    <name evidence="23" type="primary">Park2_1</name>
    <name evidence="23" type="ORF">c0_g1_i5</name>
</gene>
<dbReference type="Gene3D" id="3.30.40.10">
    <property type="entry name" value="Zinc/RING finger domain, C3HC4 (zinc finger)"/>
    <property type="match status" value="1"/>
</dbReference>
<dbReference type="PIRSF" id="PIRSF037880">
    <property type="entry name" value="Parkin"/>
    <property type="match status" value="1"/>
</dbReference>
<evidence type="ECO:0000256" key="13">
    <source>
        <dbReference type="ARBA" id="ARBA00022833"/>
    </source>
</evidence>
<dbReference type="InterPro" id="IPR047534">
    <property type="entry name" value="BRcat_RBR_parkin"/>
</dbReference>
<dbReference type="UniPathway" id="UPA00143"/>
<evidence type="ECO:0000259" key="22">
    <source>
        <dbReference type="PROSITE" id="PS51873"/>
    </source>
</evidence>
<keyword evidence="6" id="KW-0963">Cytoplasm</keyword>
<keyword evidence="7" id="KW-0597">Phosphoprotein</keyword>
<proteinExistence type="inferred from homology"/>
<keyword evidence="13" id="KW-0862">Zinc</keyword>
<keyword evidence="10" id="KW-0677">Repeat</keyword>
<evidence type="ECO:0000256" key="1">
    <source>
        <dbReference type="ARBA" id="ARBA00001798"/>
    </source>
</evidence>
<dbReference type="InterPro" id="IPR029071">
    <property type="entry name" value="Ubiquitin-like_domsf"/>
</dbReference>
<protein>
    <recommendedName>
        <fullName evidence="18">E3 ubiquitin-protein ligase parkin</fullName>
        <ecNumber evidence="5">2.3.2.31</ecNumber>
    </recommendedName>
</protein>
<dbReference type="EMBL" id="GDHF01013778">
    <property type="protein sequence ID" value="JAI38536.1"/>
    <property type="molecule type" value="Transcribed_RNA"/>
</dbReference>
<feature type="domain" description="Ubiquitin-like" evidence="21">
    <location>
        <begin position="30"/>
        <end position="105"/>
    </location>
</feature>
<dbReference type="GO" id="GO:0061630">
    <property type="term" value="F:ubiquitin protein ligase activity"/>
    <property type="evidence" value="ECO:0007669"/>
    <property type="project" value="UniProtKB-EC"/>
</dbReference>
<evidence type="ECO:0000256" key="15">
    <source>
        <dbReference type="ARBA" id="ARBA00023006"/>
    </source>
</evidence>
<keyword evidence="16" id="KW-0496">Mitochondrion</keyword>
<evidence type="ECO:0000256" key="7">
    <source>
        <dbReference type="ARBA" id="ARBA00022553"/>
    </source>
</evidence>
<dbReference type="InterPro" id="IPR000626">
    <property type="entry name" value="Ubiquitin-like_dom"/>
</dbReference>
<dbReference type="GO" id="GO:0008270">
    <property type="term" value="F:zinc ion binding"/>
    <property type="evidence" value="ECO:0007669"/>
    <property type="project" value="UniProtKB-KW"/>
</dbReference>
<dbReference type="Gene3D" id="3.10.20.90">
    <property type="entry name" value="Phosphatidylinositol 3-kinase Catalytic Subunit, Chain A, domain 1"/>
    <property type="match status" value="1"/>
</dbReference>
<organism evidence="23">
    <name type="scientific">Bactrocera latifrons</name>
    <name type="common">Malaysian fruit fly</name>
    <name type="synonym">Chaetodacus latifrons</name>
    <dbReference type="NCBI Taxonomy" id="174628"/>
    <lineage>
        <taxon>Eukaryota</taxon>
        <taxon>Metazoa</taxon>
        <taxon>Ecdysozoa</taxon>
        <taxon>Arthropoda</taxon>
        <taxon>Hexapoda</taxon>
        <taxon>Insecta</taxon>
        <taxon>Pterygota</taxon>
        <taxon>Neoptera</taxon>
        <taxon>Endopterygota</taxon>
        <taxon>Diptera</taxon>
        <taxon>Brachycera</taxon>
        <taxon>Muscomorpha</taxon>
        <taxon>Tephritoidea</taxon>
        <taxon>Tephritidae</taxon>
        <taxon>Bactrocera</taxon>
        <taxon>Bactrocera</taxon>
    </lineage>
</organism>
<keyword evidence="20" id="KW-0732">Signal</keyword>
<evidence type="ECO:0000256" key="17">
    <source>
        <dbReference type="ARBA" id="ARBA00029442"/>
    </source>
</evidence>
<keyword evidence="9" id="KW-0479">Metal-binding</keyword>
<dbReference type="InterPro" id="IPR047535">
    <property type="entry name" value="RING-HC_RBR_parkin"/>
</dbReference>